<dbReference type="GO" id="GO:0015074">
    <property type="term" value="P:DNA integration"/>
    <property type="evidence" value="ECO:0007669"/>
    <property type="project" value="UniProtKB-KW"/>
</dbReference>
<keyword evidence="7" id="KW-0695">RNA-directed DNA polymerase</keyword>
<accession>A0ABD1RTV9</accession>
<comment type="caution">
    <text evidence="11">The sequence shown here is derived from an EMBL/GenBank/DDBJ whole genome shotgun (WGS) entry which is preliminary data.</text>
</comment>
<keyword evidence="3" id="KW-0255">Endonuclease</keyword>
<dbReference type="PROSITE" id="PS50994">
    <property type="entry name" value="INTEGRASE"/>
    <property type="match status" value="1"/>
</dbReference>
<organism evidence="11 12">
    <name type="scientific">Abeliophyllum distichum</name>
    <dbReference type="NCBI Taxonomy" id="126358"/>
    <lineage>
        <taxon>Eukaryota</taxon>
        <taxon>Viridiplantae</taxon>
        <taxon>Streptophyta</taxon>
        <taxon>Embryophyta</taxon>
        <taxon>Tracheophyta</taxon>
        <taxon>Spermatophyta</taxon>
        <taxon>Magnoliopsida</taxon>
        <taxon>eudicotyledons</taxon>
        <taxon>Gunneridae</taxon>
        <taxon>Pentapetalae</taxon>
        <taxon>asterids</taxon>
        <taxon>lamiids</taxon>
        <taxon>Lamiales</taxon>
        <taxon>Oleaceae</taxon>
        <taxon>Forsythieae</taxon>
        <taxon>Abeliophyllum</taxon>
    </lineage>
</organism>
<evidence type="ECO:0000256" key="8">
    <source>
        <dbReference type="ARBA" id="ARBA00022932"/>
    </source>
</evidence>
<evidence type="ECO:0000256" key="2">
    <source>
        <dbReference type="ARBA" id="ARBA00022723"/>
    </source>
</evidence>
<dbReference type="InterPro" id="IPR012337">
    <property type="entry name" value="RNaseH-like_sf"/>
</dbReference>
<keyword evidence="9" id="KW-0233">DNA recombination</keyword>
<proteinExistence type="predicted"/>
<evidence type="ECO:0000256" key="6">
    <source>
        <dbReference type="ARBA" id="ARBA00022908"/>
    </source>
</evidence>
<gene>
    <name evidence="11" type="ORF">Adt_26811</name>
</gene>
<keyword evidence="12" id="KW-1185">Reference proteome</keyword>
<evidence type="ECO:0000256" key="4">
    <source>
        <dbReference type="ARBA" id="ARBA00022801"/>
    </source>
</evidence>
<protein>
    <submittedName>
        <fullName evidence="11">Retrovirus-related Pol polyprotein from transposon TNT 1-94</fullName>
    </submittedName>
</protein>
<dbReference type="GO" id="GO:0004519">
    <property type="term" value="F:endonuclease activity"/>
    <property type="evidence" value="ECO:0007669"/>
    <property type="project" value="UniProtKB-KW"/>
</dbReference>
<dbReference type="GO" id="GO:0003964">
    <property type="term" value="F:RNA-directed DNA polymerase activity"/>
    <property type="evidence" value="ECO:0007669"/>
    <property type="project" value="UniProtKB-KW"/>
</dbReference>
<dbReference type="GO" id="GO:0006310">
    <property type="term" value="P:DNA recombination"/>
    <property type="evidence" value="ECO:0007669"/>
    <property type="project" value="UniProtKB-KW"/>
</dbReference>
<dbReference type="InterPro" id="IPR001584">
    <property type="entry name" value="Integrase_cat-core"/>
</dbReference>
<dbReference type="PANTHER" id="PTHR42648">
    <property type="entry name" value="TRANSPOSASE, PUTATIVE-RELATED"/>
    <property type="match status" value="1"/>
</dbReference>
<keyword evidence="4" id="KW-0378">Hydrolase</keyword>
<evidence type="ECO:0000256" key="7">
    <source>
        <dbReference type="ARBA" id="ARBA00022918"/>
    </source>
</evidence>
<reference evidence="12" key="1">
    <citation type="submission" date="2024-07" db="EMBL/GenBank/DDBJ databases">
        <title>Two chromosome-level genome assemblies of Korean endemic species Abeliophyllum distichum and Forsythia ovata (Oleaceae).</title>
        <authorList>
            <person name="Jang H."/>
        </authorList>
    </citation>
    <scope>NUCLEOTIDE SEQUENCE [LARGE SCALE GENOMIC DNA]</scope>
</reference>
<feature type="domain" description="Integrase catalytic" evidence="10">
    <location>
        <begin position="1"/>
        <end position="127"/>
    </location>
</feature>
<evidence type="ECO:0000256" key="3">
    <source>
        <dbReference type="ARBA" id="ARBA00022759"/>
    </source>
</evidence>
<dbReference type="GO" id="GO:0016787">
    <property type="term" value="F:hydrolase activity"/>
    <property type="evidence" value="ECO:0007669"/>
    <property type="project" value="UniProtKB-KW"/>
</dbReference>
<keyword evidence="8" id="KW-0808">Transferase</keyword>
<evidence type="ECO:0000256" key="5">
    <source>
        <dbReference type="ARBA" id="ARBA00022842"/>
    </source>
</evidence>
<keyword evidence="5" id="KW-0460">Magnesium</keyword>
<keyword evidence="1" id="KW-0540">Nuclease</keyword>
<dbReference type="InterPro" id="IPR036397">
    <property type="entry name" value="RNaseH_sf"/>
</dbReference>
<evidence type="ECO:0000256" key="9">
    <source>
        <dbReference type="ARBA" id="ARBA00023172"/>
    </source>
</evidence>
<keyword evidence="8" id="KW-0548">Nucleotidyltransferase</keyword>
<keyword evidence="2" id="KW-0479">Metal-binding</keyword>
<dbReference type="EMBL" id="JBFOLK010000008">
    <property type="protein sequence ID" value="KAL2491183.1"/>
    <property type="molecule type" value="Genomic_DNA"/>
</dbReference>
<dbReference type="GO" id="GO:0003887">
    <property type="term" value="F:DNA-directed DNA polymerase activity"/>
    <property type="evidence" value="ECO:0007669"/>
    <property type="project" value="UniProtKB-KW"/>
</dbReference>
<dbReference type="Proteomes" id="UP001604336">
    <property type="component" value="Unassembled WGS sequence"/>
</dbReference>
<evidence type="ECO:0000256" key="1">
    <source>
        <dbReference type="ARBA" id="ARBA00022722"/>
    </source>
</evidence>
<dbReference type="SUPFAM" id="SSF53098">
    <property type="entry name" value="Ribonuclease H-like"/>
    <property type="match status" value="1"/>
</dbReference>
<evidence type="ECO:0000259" key="10">
    <source>
        <dbReference type="PROSITE" id="PS50994"/>
    </source>
</evidence>
<evidence type="ECO:0000313" key="11">
    <source>
        <dbReference type="EMBL" id="KAL2491183.1"/>
    </source>
</evidence>
<dbReference type="AlphaFoldDB" id="A0ABD1RTV9"/>
<keyword evidence="6" id="KW-0229">DNA integration</keyword>
<evidence type="ECO:0000313" key="12">
    <source>
        <dbReference type="Proteomes" id="UP001604336"/>
    </source>
</evidence>
<sequence>MWSCPRKKVDKVYLLKEDVEEKTWVYFIKEKFEVFGSFKRFKTLVEKESGLNVEAMRSDRGGELSKECNKFCEENGIRHPLTVPRSHQQNGVVERNNHTILMETHQVEVQAQVQGDHKQGAGNKYKK</sequence>
<dbReference type="PANTHER" id="PTHR42648:SF11">
    <property type="entry name" value="TRANSPOSON TY4-P GAG-POL POLYPROTEIN"/>
    <property type="match status" value="1"/>
</dbReference>
<name>A0ABD1RTV9_9LAMI</name>
<keyword evidence="8" id="KW-0239">DNA-directed DNA polymerase</keyword>
<dbReference type="Gene3D" id="3.30.420.10">
    <property type="entry name" value="Ribonuclease H-like superfamily/Ribonuclease H"/>
    <property type="match status" value="1"/>
</dbReference>
<dbReference type="GO" id="GO:0046872">
    <property type="term" value="F:metal ion binding"/>
    <property type="evidence" value="ECO:0007669"/>
    <property type="project" value="UniProtKB-KW"/>
</dbReference>
<dbReference type="InterPro" id="IPR039537">
    <property type="entry name" value="Retrotran_Ty1/copia-like"/>
</dbReference>